<reference evidence="2 3" key="1">
    <citation type="submission" date="2020-08" db="EMBL/GenBank/DDBJ databases">
        <title>Genomic Encyclopedia of Type Strains, Phase IV (KMG-IV): sequencing the most valuable type-strain genomes for metagenomic binning, comparative biology and taxonomic classification.</title>
        <authorList>
            <person name="Goeker M."/>
        </authorList>
    </citation>
    <scope>NUCLEOTIDE SEQUENCE [LARGE SCALE GENOMIC DNA]</scope>
    <source>
        <strain evidence="2 3">DSM 29007</strain>
    </source>
</reference>
<feature type="transmembrane region" description="Helical" evidence="1">
    <location>
        <begin position="6"/>
        <end position="22"/>
    </location>
</feature>
<sequence length="90" mass="10235">MDLMWVRVVAIVAISFAIVVFLQNRPRMGSIAECIDRYEAASTPRDSSRIDSLRPYESRKLRGESCGALRKSPAYARALHDRHLQPHPRA</sequence>
<keyword evidence="1" id="KW-0812">Transmembrane</keyword>
<protein>
    <submittedName>
        <fullName evidence="2">Uncharacterized protein</fullName>
    </submittedName>
</protein>
<dbReference type="RefSeq" id="WP_170034413.1">
    <property type="nucleotide sequence ID" value="NZ_JABDTL010000001.1"/>
</dbReference>
<dbReference type="EMBL" id="JACHIA010000005">
    <property type="protein sequence ID" value="MBB6070581.1"/>
    <property type="molecule type" value="Genomic_DNA"/>
</dbReference>
<name>A0A841GXU3_9BACT</name>
<dbReference type="Proteomes" id="UP000582837">
    <property type="component" value="Unassembled WGS sequence"/>
</dbReference>
<evidence type="ECO:0000313" key="2">
    <source>
        <dbReference type="EMBL" id="MBB6070581.1"/>
    </source>
</evidence>
<keyword evidence="1" id="KW-0472">Membrane</keyword>
<organism evidence="2 3">
    <name type="scientific">Longimicrobium terrae</name>
    <dbReference type="NCBI Taxonomy" id="1639882"/>
    <lineage>
        <taxon>Bacteria</taxon>
        <taxon>Pseudomonadati</taxon>
        <taxon>Gemmatimonadota</taxon>
        <taxon>Longimicrobiia</taxon>
        <taxon>Longimicrobiales</taxon>
        <taxon>Longimicrobiaceae</taxon>
        <taxon>Longimicrobium</taxon>
    </lineage>
</organism>
<gene>
    <name evidence="2" type="ORF">HNQ61_002202</name>
</gene>
<dbReference type="AlphaFoldDB" id="A0A841GXU3"/>
<proteinExistence type="predicted"/>
<keyword evidence="1" id="KW-1133">Transmembrane helix</keyword>
<comment type="caution">
    <text evidence="2">The sequence shown here is derived from an EMBL/GenBank/DDBJ whole genome shotgun (WGS) entry which is preliminary data.</text>
</comment>
<keyword evidence="3" id="KW-1185">Reference proteome</keyword>
<evidence type="ECO:0000313" key="3">
    <source>
        <dbReference type="Proteomes" id="UP000582837"/>
    </source>
</evidence>
<accession>A0A841GXU3</accession>
<evidence type="ECO:0000256" key="1">
    <source>
        <dbReference type="SAM" id="Phobius"/>
    </source>
</evidence>